<dbReference type="Gene3D" id="3.30.450.20">
    <property type="entry name" value="PAS domain"/>
    <property type="match status" value="1"/>
</dbReference>
<dbReference type="InterPro" id="IPR003594">
    <property type="entry name" value="HATPase_dom"/>
</dbReference>
<proteinExistence type="predicted"/>
<evidence type="ECO:0000313" key="10">
    <source>
        <dbReference type="Proteomes" id="UP000663525"/>
    </source>
</evidence>
<dbReference type="InterPro" id="IPR035965">
    <property type="entry name" value="PAS-like_dom_sf"/>
</dbReference>
<keyword evidence="3" id="KW-0808">Transferase</keyword>
<dbReference type="InterPro" id="IPR005467">
    <property type="entry name" value="His_kinase_dom"/>
</dbReference>
<dbReference type="SUPFAM" id="SSF47384">
    <property type="entry name" value="Homodimeric domain of signal transducing histidine kinase"/>
    <property type="match status" value="1"/>
</dbReference>
<evidence type="ECO:0000256" key="5">
    <source>
        <dbReference type="ARBA" id="ARBA00023012"/>
    </source>
</evidence>
<dbReference type="InterPro" id="IPR000700">
    <property type="entry name" value="PAS-assoc_C"/>
</dbReference>
<dbReference type="AlphaFoldDB" id="A0A897N1B3"/>
<keyword evidence="4 9" id="KW-0418">Kinase</keyword>
<dbReference type="Pfam" id="PF02518">
    <property type="entry name" value="HATPase_c"/>
    <property type="match status" value="1"/>
</dbReference>
<dbReference type="InterPro" id="IPR036097">
    <property type="entry name" value="HisK_dim/P_sf"/>
</dbReference>
<evidence type="ECO:0000259" key="8">
    <source>
        <dbReference type="PROSITE" id="PS50113"/>
    </source>
</evidence>
<evidence type="ECO:0000256" key="1">
    <source>
        <dbReference type="ARBA" id="ARBA00000085"/>
    </source>
</evidence>
<dbReference type="EC" id="2.7.13.3" evidence="2"/>
<dbReference type="SMART" id="SM00387">
    <property type="entry name" value="HATPase_c"/>
    <property type="match status" value="1"/>
</dbReference>
<dbReference type="Gene3D" id="3.30.565.10">
    <property type="entry name" value="Histidine kinase-like ATPase, C-terminal domain"/>
    <property type="match status" value="1"/>
</dbReference>
<feature type="domain" description="PAC" evidence="8">
    <location>
        <begin position="208"/>
        <end position="266"/>
    </location>
</feature>
<dbReference type="Proteomes" id="UP000663525">
    <property type="component" value="Chromosome"/>
</dbReference>
<dbReference type="SUPFAM" id="SSF55874">
    <property type="entry name" value="ATPase domain of HSP90 chaperone/DNA topoisomerase II/histidine kinase"/>
    <property type="match status" value="1"/>
</dbReference>
<name>A0A897N1B3_9EURY</name>
<gene>
    <name evidence="9" type="primary">atoS</name>
    <name evidence="9" type="ORF">HSR121_0124</name>
</gene>
<keyword evidence="5" id="KW-0902">Two-component regulatory system</keyword>
<sequence length="615" mass="67250">MGVEPSAGTLHALFVDPDGRVDSVLETLTAFPEPIEVQSEPSVSDAVETARAERVDLVVVLGAQEGEHEPAIDGIDAYQRVREALSETPVAVYDYNWDNDRLKAALERGIDTIKGIPEAPELVYRQLRSAAGMEVDPPTDAELLESLFEYYPHQLYLKDDVGRFEGASAATAEEFGLTRSQIAGLTDYDILDPETARQTYREEQALLASGEPDVERIEHYVDEQGRDRWVSITKAPRYDEAGEPIGIVGSSRDVTDEKRKEYMVREVHAATERLVRMESKAEIGRAAMRLTDDIPVVSRIQVVLEDSADGLEPLSIDGGDSLFGTYRGRFEQVIETGQPRYLTTEGGATEEFTDEQGISVAVLPIEGHGALGFAADADTFTEFGIDLANILASSLAAALDRADRERELARQNERLEEFASIVSHDLRNPLHVASASAELLAEETDSEHVERIDNALDRMGHLIEALLMLARRGRIVGEPEPVGLDAAARDAWCVVETPDAELVVGDAPTVVADRERLTELLENLFRNAIDHGRPDATVRVGIHDGGFYVADDGQGIEPDVREKVFEMGYSQAPDGTGYGLYIVSTIAQAHGWSVSVTDSEAGGARFEFDGVERGA</sequence>
<dbReference type="NCBIfam" id="TIGR00229">
    <property type="entry name" value="sensory_box"/>
    <property type="match status" value="1"/>
</dbReference>
<dbReference type="SUPFAM" id="SSF55785">
    <property type="entry name" value="PYP-like sensor domain (PAS domain)"/>
    <property type="match status" value="1"/>
</dbReference>
<dbReference type="InterPro" id="IPR000014">
    <property type="entry name" value="PAS"/>
</dbReference>
<dbReference type="Pfam" id="PF08448">
    <property type="entry name" value="PAS_4"/>
    <property type="match status" value="1"/>
</dbReference>
<evidence type="ECO:0000259" key="7">
    <source>
        <dbReference type="PROSITE" id="PS50112"/>
    </source>
</evidence>
<dbReference type="InterPro" id="IPR036890">
    <property type="entry name" value="HATPase_C_sf"/>
</dbReference>
<dbReference type="PROSITE" id="PS50112">
    <property type="entry name" value="PAS"/>
    <property type="match status" value="1"/>
</dbReference>
<dbReference type="PROSITE" id="PS50109">
    <property type="entry name" value="HIS_KIN"/>
    <property type="match status" value="1"/>
</dbReference>
<dbReference type="Gene3D" id="1.10.287.130">
    <property type="match status" value="1"/>
</dbReference>
<evidence type="ECO:0000256" key="4">
    <source>
        <dbReference type="ARBA" id="ARBA00022777"/>
    </source>
</evidence>
<evidence type="ECO:0000256" key="2">
    <source>
        <dbReference type="ARBA" id="ARBA00012438"/>
    </source>
</evidence>
<evidence type="ECO:0000256" key="3">
    <source>
        <dbReference type="ARBA" id="ARBA00022679"/>
    </source>
</evidence>
<dbReference type="SMART" id="SM00388">
    <property type="entry name" value="HisKA"/>
    <property type="match status" value="1"/>
</dbReference>
<dbReference type="GO" id="GO:0000155">
    <property type="term" value="F:phosphorelay sensor kinase activity"/>
    <property type="evidence" value="ECO:0007669"/>
    <property type="project" value="InterPro"/>
</dbReference>
<dbReference type="InterPro" id="IPR050736">
    <property type="entry name" value="Sensor_HK_Regulatory"/>
</dbReference>
<organism evidence="9 10">
    <name type="scientific">Halapricum desulfuricans</name>
    <dbReference type="NCBI Taxonomy" id="2841257"/>
    <lineage>
        <taxon>Archaea</taxon>
        <taxon>Methanobacteriati</taxon>
        <taxon>Methanobacteriota</taxon>
        <taxon>Stenosarchaea group</taxon>
        <taxon>Halobacteria</taxon>
        <taxon>Halobacteriales</taxon>
        <taxon>Haloarculaceae</taxon>
        <taxon>Halapricum</taxon>
    </lineage>
</organism>
<dbReference type="InterPro" id="IPR003661">
    <property type="entry name" value="HisK_dim/P_dom"/>
</dbReference>
<reference evidence="9" key="1">
    <citation type="submission" date="2020-11" db="EMBL/GenBank/DDBJ databases">
        <title>Carbohydrate-dependent, anaerobic sulfur respiration: A novel catabolism in halophilic archaea.</title>
        <authorList>
            <person name="Sorokin D.Y."/>
            <person name="Messina E."/>
            <person name="Smedile F."/>
            <person name="La Cono V."/>
            <person name="Hallsworth J.E."/>
            <person name="Yakimov M.M."/>
        </authorList>
    </citation>
    <scope>NUCLEOTIDE SEQUENCE</scope>
    <source>
        <strain evidence="9">HSR12-1</strain>
    </source>
</reference>
<dbReference type="PANTHER" id="PTHR43711:SF1">
    <property type="entry name" value="HISTIDINE KINASE 1"/>
    <property type="match status" value="1"/>
</dbReference>
<accession>A0A897N1B3</accession>
<evidence type="ECO:0000259" key="6">
    <source>
        <dbReference type="PROSITE" id="PS50109"/>
    </source>
</evidence>
<feature type="domain" description="PAS" evidence="7">
    <location>
        <begin position="140"/>
        <end position="210"/>
    </location>
</feature>
<dbReference type="CDD" id="cd00082">
    <property type="entry name" value="HisKA"/>
    <property type="match status" value="1"/>
</dbReference>
<evidence type="ECO:0000313" key="9">
    <source>
        <dbReference type="EMBL" id="QSG04485.1"/>
    </source>
</evidence>
<dbReference type="PANTHER" id="PTHR43711">
    <property type="entry name" value="TWO-COMPONENT HISTIDINE KINASE"/>
    <property type="match status" value="1"/>
</dbReference>
<feature type="domain" description="Histidine kinase" evidence="6">
    <location>
        <begin position="421"/>
        <end position="608"/>
    </location>
</feature>
<dbReference type="CDD" id="cd00130">
    <property type="entry name" value="PAS"/>
    <property type="match status" value="1"/>
</dbReference>
<dbReference type="EMBL" id="CP064787">
    <property type="protein sequence ID" value="QSG04485.1"/>
    <property type="molecule type" value="Genomic_DNA"/>
</dbReference>
<dbReference type="Gene3D" id="3.40.50.2300">
    <property type="match status" value="1"/>
</dbReference>
<comment type="catalytic activity">
    <reaction evidence="1">
        <text>ATP + protein L-histidine = ADP + protein N-phospho-L-histidine.</text>
        <dbReference type="EC" id="2.7.13.3"/>
    </reaction>
</comment>
<protein>
    <recommendedName>
        <fullName evidence="2">histidine kinase</fullName>
        <ecNumber evidence="2">2.7.13.3</ecNumber>
    </recommendedName>
</protein>
<dbReference type="InterPro" id="IPR013656">
    <property type="entry name" value="PAS_4"/>
</dbReference>
<dbReference type="Pfam" id="PF00512">
    <property type="entry name" value="HisKA"/>
    <property type="match status" value="1"/>
</dbReference>
<dbReference type="PROSITE" id="PS50113">
    <property type="entry name" value="PAC"/>
    <property type="match status" value="1"/>
</dbReference>